<name>A0A0R0AG48_9GAMM</name>
<dbReference type="EMBL" id="LLXU01000103">
    <property type="protein sequence ID" value="KRG39880.1"/>
    <property type="molecule type" value="Genomic_DNA"/>
</dbReference>
<dbReference type="PANTHER" id="PTHR46796">
    <property type="entry name" value="HTH-TYPE TRANSCRIPTIONAL ACTIVATOR RHAS-RELATED"/>
    <property type="match status" value="1"/>
</dbReference>
<dbReference type="SMART" id="SM00342">
    <property type="entry name" value="HTH_ARAC"/>
    <property type="match status" value="1"/>
</dbReference>
<protein>
    <submittedName>
        <fullName evidence="5">AraC family transcriptional regulator</fullName>
    </submittedName>
</protein>
<gene>
    <name evidence="5" type="ORF">ARC20_13500</name>
</gene>
<evidence type="ECO:0000313" key="5">
    <source>
        <dbReference type="EMBL" id="KRG39880.1"/>
    </source>
</evidence>
<evidence type="ECO:0000256" key="2">
    <source>
        <dbReference type="ARBA" id="ARBA00023125"/>
    </source>
</evidence>
<sequence>MVMGGADGAQLCTFDLVNLSGLLRVCEVELVLLDGNGPRAAVHSVVHDEALFCTIKTGFTGRGRFMLPLDWCLIGCIHRTNEATSWCHGAPLSNGSLMTLTPEGISEFVLSADSAVTLVMVPFKRLRQKFSELHLGDIAAPGLATAHLHLPTDHPLCGYYNELETRIAGGYSAMQGLSLDEVLEHHVRCIVDAGHYDRAVSGRGRRTHYMILRRAEEFMRMNLRHNIYMNEICDAAGVSERALRYAFDDLLGISPNRYLSMLRLCAACRGLSSADAGRKSVKAIALSCGLWDLSRFAENYRRVFGELPRDTLMRRSGVQETA</sequence>
<dbReference type="PROSITE" id="PS01124">
    <property type="entry name" value="HTH_ARAC_FAMILY_2"/>
    <property type="match status" value="1"/>
</dbReference>
<reference evidence="5 6" key="1">
    <citation type="submission" date="2015-10" db="EMBL/GenBank/DDBJ databases">
        <title>Genome sequencing and analysis of members of genus Stenotrophomonas.</title>
        <authorList>
            <person name="Patil P.P."/>
            <person name="Midha S."/>
            <person name="Patil P.B."/>
        </authorList>
    </citation>
    <scope>NUCLEOTIDE SEQUENCE [LARGE SCALE GENOMIC DNA]</scope>
    <source>
        <strain evidence="5 6">JCM 16536</strain>
    </source>
</reference>
<dbReference type="InterPro" id="IPR009057">
    <property type="entry name" value="Homeodomain-like_sf"/>
</dbReference>
<dbReference type="GO" id="GO:0003700">
    <property type="term" value="F:DNA-binding transcription factor activity"/>
    <property type="evidence" value="ECO:0007669"/>
    <property type="project" value="InterPro"/>
</dbReference>
<dbReference type="Pfam" id="PF12833">
    <property type="entry name" value="HTH_18"/>
    <property type="match status" value="1"/>
</dbReference>
<evidence type="ECO:0000259" key="4">
    <source>
        <dbReference type="PROSITE" id="PS01124"/>
    </source>
</evidence>
<dbReference type="OrthoDB" id="6003540at2"/>
<organism evidence="5 6">
    <name type="scientific">Stenotrophomonas panacihumi</name>
    <dbReference type="NCBI Taxonomy" id="676599"/>
    <lineage>
        <taxon>Bacteria</taxon>
        <taxon>Pseudomonadati</taxon>
        <taxon>Pseudomonadota</taxon>
        <taxon>Gammaproteobacteria</taxon>
        <taxon>Lysobacterales</taxon>
        <taxon>Lysobacteraceae</taxon>
        <taxon>Stenotrophomonas</taxon>
    </lineage>
</organism>
<evidence type="ECO:0000313" key="6">
    <source>
        <dbReference type="Proteomes" id="UP000051802"/>
    </source>
</evidence>
<keyword evidence="6" id="KW-1185">Reference proteome</keyword>
<keyword evidence="2" id="KW-0238">DNA-binding</keyword>
<keyword evidence="1" id="KW-0805">Transcription regulation</keyword>
<comment type="caution">
    <text evidence="5">The sequence shown here is derived from an EMBL/GenBank/DDBJ whole genome shotgun (WGS) entry which is preliminary data.</text>
</comment>
<dbReference type="GO" id="GO:0043565">
    <property type="term" value="F:sequence-specific DNA binding"/>
    <property type="evidence" value="ECO:0007669"/>
    <property type="project" value="InterPro"/>
</dbReference>
<dbReference type="InterPro" id="IPR018062">
    <property type="entry name" value="HTH_AraC-typ_CS"/>
</dbReference>
<dbReference type="PROSITE" id="PS00041">
    <property type="entry name" value="HTH_ARAC_FAMILY_1"/>
    <property type="match status" value="1"/>
</dbReference>
<dbReference type="SUPFAM" id="SSF46689">
    <property type="entry name" value="Homeodomain-like"/>
    <property type="match status" value="1"/>
</dbReference>
<feature type="domain" description="HTH araC/xylS-type" evidence="4">
    <location>
        <begin position="213"/>
        <end position="314"/>
    </location>
</feature>
<dbReference type="InterPro" id="IPR050204">
    <property type="entry name" value="AraC_XylS_family_regulators"/>
</dbReference>
<dbReference type="Proteomes" id="UP000051802">
    <property type="component" value="Unassembled WGS sequence"/>
</dbReference>
<dbReference type="Gene3D" id="1.10.10.60">
    <property type="entry name" value="Homeodomain-like"/>
    <property type="match status" value="1"/>
</dbReference>
<dbReference type="AlphaFoldDB" id="A0A0R0AG48"/>
<dbReference type="InterPro" id="IPR018060">
    <property type="entry name" value="HTH_AraC"/>
</dbReference>
<keyword evidence="3" id="KW-0804">Transcription</keyword>
<dbReference type="STRING" id="676599.ARC20_13500"/>
<accession>A0A0R0AG48</accession>
<proteinExistence type="predicted"/>
<evidence type="ECO:0000256" key="3">
    <source>
        <dbReference type="ARBA" id="ARBA00023163"/>
    </source>
</evidence>
<evidence type="ECO:0000256" key="1">
    <source>
        <dbReference type="ARBA" id="ARBA00023015"/>
    </source>
</evidence>